<dbReference type="EMBL" id="VJZA01000007">
    <property type="protein sequence ID" value="TVT24360.1"/>
    <property type="molecule type" value="Genomic_DNA"/>
</dbReference>
<reference evidence="3 4" key="1">
    <citation type="submission" date="2019-07" db="EMBL/GenBank/DDBJ databases">
        <title>New species of Amycolatopsis and Streptomyces.</title>
        <authorList>
            <person name="Duangmal K."/>
            <person name="Teo W.F.A."/>
            <person name="Lipun K."/>
        </authorList>
    </citation>
    <scope>NUCLEOTIDE SEQUENCE [LARGE SCALE GENOMIC DNA]</scope>
    <source>
        <strain evidence="3 4">JCM 30562</strain>
    </source>
</reference>
<accession>A0A558AJB6</accession>
<feature type="domain" description="SnoaL-like" evidence="2">
    <location>
        <begin position="44"/>
        <end position="145"/>
    </location>
</feature>
<dbReference type="InterPro" id="IPR032710">
    <property type="entry name" value="NTF2-like_dom_sf"/>
</dbReference>
<dbReference type="SUPFAM" id="SSF54427">
    <property type="entry name" value="NTF2-like"/>
    <property type="match status" value="1"/>
</dbReference>
<evidence type="ECO:0000256" key="1">
    <source>
        <dbReference type="SAM" id="MobiDB-lite"/>
    </source>
</evidence>
<organism evidence="3 4">
    <name type="scientific">Amycolatopsis acidiphila</name>
    <dbReference type="NCBI Taxonomy" id="715473"/>
    <lineage>
        <taxon>Bacteria</taxon>
        <taxon>Bacillati</taxon>
        <taxon>Actinomycetota</taxon>
        <taxon>Actinomycetes</taxon>
        <taxon>Pseudonocardiales</taxon>
        <taxon>Pseudonocardiaceae</taxon>
        <taxon>Amycolatopsis</taxon>
    </lineage>
</organism>
<keyword evidence="4" id="KW-1185">Reference proteome</keyword>
<gene>
    <name evidence="3" type="ORF">FNH06_06880</name>
</gene>
<comment type="caution">
    <text evidence="3">The sequence shown here is derived from an EMBL/GenBank/DDBJ whole genome shotgun (WGS) entry which is preliminary data.</text>
</comment>
<feature type="region of interest" description="Disordered" evidence="1">
    <location>
        <begin position="1"/>
        <end position="36"/>
    </location>
</feature>
<dbReference type="Proteomes" id="UP000318578">
    <property type="component" value="Unassembled WGS sequence"/>
</dbReference>
<sequence>MPAADHVGARGAAQLPAGQDVPGAGQGRGTAGRDRTVNPVQVYRAYNDAGNARDLGAAQRLVAPDLTVEVNGKPAVGSAEDDRAANAALLARYPDHRREIVEAVADGHRAAVRWRMVGTPAEPGVAPLDVHGCSMITVTGGRITRAALYYDGAALDAVLAHAKETR</sequence>
<name>A0A558AJB6_9PSEU</name>
<proteinExistence type="predicted"/>
<protein>
    <submittedName>
        <fullName evidence="3">Nuclear transport factor 2 family protein</fullName>
    </submittedName>
</protein>
<dbReference type="Gene3D" id="3.10.450.50">
    <property type="match status" value="1"/>
</dbReference>
<evidence type="ECO:0000313" key="4">
    <source>
        <dbReference type="Proteomes" id="UP000318578"/>
    </source>
</evidence>
<dbReference type="Pfam" id="PF12680">
    <property type="entry name" value="SnoaL_2"/>
    <property type="match status" value="1"/>
</dbReference>
<dbReference type="AlphaFoldDB" id="A0A558AJB6"/>
<dbReference type="OrthoDB" id="9182871at2"/>
<dbReference type="InterPro" id="IPR037401">
    <property type="entry name" value="SnoaL-like"/>
</dbReference>
<evidence type="ECO:0000313" key="3">
    <source>
        <dbReference type="EMBL" id="TVT24360.1"/>
    </source>
</evidence>
<evidence type="ECO:0000259" key="2">
    <source>
        <dbReference type="Pfam" id="PF12680"/>
    </source>
</evidence>